<dbReference type="RefSeq" id="WP_229932385.1">
    <property type="nucleotide sequence ID" value="NZ_CAJHOF010000004.1"/>
</dbReference>
<evidence type="ECO:0008006" key="3">
    <source>
        <dbReference type="Google" id="ProtNLM"/>
    </source>
</evidence>
<dbReference type="SUPFAM" id="SSF53756">
    <property type="entry name" value="UDP-Glycosyltransferase/glycogen phosphorylase"/>
    <property type="match status" value="1"/>
</dbReference>
<evidence type="ECO:0000313" key="2">
    <source>
        <dbReference type="Proteomes" id="UP000789803"/>
    </source>
</evidence>
<reference evidence="1 2" key="1">
    <citation type="submission" date="2020-11" db="EMBL/GenBank/DDBJ databases">
        <authorList>
            <person name="Peeters C."/>
        </authorList>
    </citation>
    <scope>NUCLEOTIDE SEQUENCE [LARGE SCALE GENOMIC DNA]</scope>
    <source>
        <strain evidence="1 2">LMG 7974</strain>
    </source>
</reference>
<evidence type="ECO:0000313" key="1">
    <source>
        <dbReference type="EMBL" id="CAD7287685.1"/>
    </source>
</evidence>
<keyword evidence="2" id="KW-1185">Reference proteome</keyword>
<protein>
    <recommendedName>
        <fullName evidence="3">Nucleoside-diphosphate sugar epimerase</fullName>
    </recommendedName>
</protein>
<sequence length="306" mass="34727">MIKISSQRALIFSDARAGHENQSKAFCELNGYDYEICHVSYSHKIFKILSYLLDFLGIRAKIFITNDMKFHDFDVFVGAGSSTYYAIKFYAKKYSKKSVAIMLPKGYRKNFDLIIANSHDHPIPRHNQLVLPVSISNCKPSGFYTAGRKSIGFVIGGSNQSFEMNDEILNQIKKIRAEFNKYEFVLTTSPRTPKNIESALQELDWAYSVIFSKEQVNPIGDFLSQCEWVFISIDSVSMISEAVANGTANIGIIDLKRKNSKNKFDQFINALIATGHARKWGEAKNKKSLKKTAKYDLKELIKGIKI</sequence>
<dbReference type="InterPro" id="IPR009367">
    <property type="entry name" value="Elm1-like"/>
</dbReference>
<accession>A0ABN7K6E6</accession>
<dbReference type="EMBL" id="CAJHOF010000004">
    <property type="protein sequence ID" value="CAD7287685.1"/>
    <property type="molecule type" value="Genomic_DNA"/>
</dbReference>
<name>A0ABN7K6E6_9BACT</name>
<organism evidence="1 2">
    <name type="scientific">Campylobacter majalis</name>
    <dbReference type="NCBI Taxonomy" id="2790656"/>
    <lineage>
        <taxon>Bacteria</taxon>
        <taxon>Pseudomonadati</taxon>
        <taxon>Campylobacterota</taxon>
        <taxon>Epsilonproteobacteria</taxon>
        <taxon>Campylobacterales</taxon>
        <taxon>Campylobacteraceae</taxon>
        <taxon>Campylobacter</taxon>
    </lineage>
</organism>
<gene>
    <name evidence="1" type="ORF">LMG7974_00565</name>
</gene>
<proteinExistence type="predicted"/>
<dbReference type="Pfam" id="PF06258">
    <property type="entry name" value="Mito_fiss_Elm1"/>
    <property type="match status" value="1"/>
</dbReference>
<comment type="caution">
    <text evidence="1">The sequence shown here is derived from an EMBL/GenBank/DDBJ whole genome shotgun (WGS) entry which is preliminary data.</text>
</comment>
<dbReference type="Proteomes" id="UP000789803">
    <property type="component" value="Unassembled WGS sequence"/>
</dbReference>